<gene>
    <name evidence="3" type="ORF">NCTC10911_02986</name>
</gene>
<dbReference type="PANTHER" id="PTHR43877">
    <property type="entry name" value="AMINOALKYLPHOSPHONATE N-ACETYLTRANSFERASE-RELATED-RELATED"/>
    <property type="match status" value="1"/>
</dbReference>
<dbReference type="SUPFAM" id="SSF55729">
    <property type="entry name" value="Acyl-CoA N-acyltransferases (Nat)"/>
    <property type="match status" value="1"/>
</dbReference>
<keyword evidence="2" id="KW-0012">Acyltransferase</keyword>
<proteinExistence type="predicted"/>
<dbReference type="RefSeq" id="WP_019247724.1">
    <property type="nucleotide sequence ID" value="NZ_AP024746.1"/>
</dbReference>
<evidence type="ECO:0000313" key="4">
    <source>
        <dbReference type="Proteomes" id="UP000255014"/>
    </source>
</evidence>
<dbReference type="EMBL" id="UFTT01000002">
    <property type="protein sequence ID" value="SUV65942.1"/>
    <property type="molecule type" value="Genomic_DNA"/>
</dbReference>
<reference evidence="3 4" key="1">
    <citation type="submission" date="2018-06" db="EMBL/GenBank/DDBJ databases">
        <authorList>
            <consortium name="Pathogen Informatics"/>
            <person name="Doyle S."/>
        </authorList>
    </citation>
    <scope>NUCLEOTIDE SEQUENCE [LARGE SCALE GENOMIC DNA]</scope>
    <source>
        <strain evidence="3 4">NCTC10911</strain>
    </source>
</reference>
<dbReference type="Proteomes" id="UP000255014">
    <property type="component" value="Unassembled WGS sequence"/>
</dbReference>
<accession>A0A0E8EYD3</accession>
<dbReference type="GeneID" id="69602488"/>
<evidence type="ECO:0000256" key="2">
    <source>
        <dbReference type="ARBA" id="ARBA00023315"/>
    </source>
</evidence>
<dbReference type="InterPro" id="IPR016181">
    <property type="entry name" value="Acyl_CoA_acyltransferase"/>
</dbReference>
<dbReference type="InterPro" id="IPR050832">
    <property type="entry name" value="Bact_Acetyltransf"/>
</dbReference>
<dbReference type="InterPro" id="IPR000182">
    <property type="entry name" value="GNAT_dom"/>
</dbReference>
<dbReference type="PROSITE" id="PS51186">
    <property type="entry name" value="GNAT"/>
    <property type="match status" value="1"/>
</dbReference>
<dbReference type="AlphaFoldDB" id="A0A0E8EYD3"/>
<keyword evidence="1 3" id="KW-0808">Transferase</keyword>
<sequence length="75" mass="8995">MCYLQDLYVDPQARAQGAGRRMLDWLVDEARTRGWSRLYWNTRENNYRARALYDQYTPHSGFVRYVVHTSPPKRA</sequence>
<protein>
    <submittedName>
        <fullName evidence="3">Ribosomal-protein-alanine N-acetyltransferase</fullName>
    </submittedName>
</protein>
<name>A0A0E8EYD3_BORPT</name>
<dbReference type="GO" id="GO:0016747">
    <property type="term" value="F:acyltransferase activity, transferring groups other than amino-acyl groups"/>
    <property type="evidence" value="ECO:0007669"/>
    <property type="project" value="InterPro"/>
</dbReference>
<evidence type="ECO:0000313" key="3">
    <source>
        <dbReference type="EMBL" id="SUV65942.1"/>
    </source>
</evidence>
<dbReference type="CDD" id="cd04301">
    <property type="entry name" value="NAT_SF"/>
    <property type="match status" value="1"/>
</dbReference>
<evidence type="ECO:0000256" key="1">
    <source>
        <dbReference type="ARBA" id="ARBA00022679"/>
    </source>
</evidence>
<dbReference type="Pfam" id="PF00583">
    <property type="entry name" value="Acetyltransf_1"/>
    <property type="match status" value="1"/>
</dbReference>
<dbReference type="Gene3D" id="3.40.630.30">
    <property type="match status" value="1"/>
</dbReference>
<organism evidence="3 4">
    <name type="scientific">Bordetella pertussis</name>
    <dbReference type="NCBI Taxonomy" id="520"/>
    <lineage>
        <taxon>Bacteria</taxon>
        <taxon>Pseudomonadati</taxon>
        <taxon>Pseudomonadota</taxon>
        <taxon>Betaproteobacteria</taxon>
        <taxon>Burkholderiales</taxon>
        <taxon>Alcaligenaceae</taxon>
        <taxon>Bordetella</taxon>
    </lineage>
</organism>